<proteinExistence type="predicted"/>
<keyword evidence="1" id="KW-0812">Transmembrane</keyword>
<keyword evidence="3" id="KW-1185">Reference proteome</keyword>
<name>A0ABQ5UR68_9HYPH</name>
<evidence type="ECO:0000256" key="1">
    <source>
        <dbReference type="SAM" id="Phobius"/>
    </source>
</evidence>
<feature type="transmembrane region" description="Helical" evidence="1">
    <location>
        <begin position="67"/>
        <end position="89"/>
    </location>
</feature>
<organism evidence="2 3">
    <name type="scientific">Maritalea porphyrae</name>
    <dbReference type="NCBI Taxonomy" id="880732"/>
    <lineage>
        <taxon>Bacteria</taxon>
        <taxon>Pseudomonadati</taxon>
        <taxon>Pseudomonadota</taxon>
        <taxon>Alphaproteobacteria</taxon>
        <taxon>Hyphomicrobiales</taxon>
        <taxon>Devosiaceae</taxon>
        <taxon>Maritalea</taxon>
    </lineage>
</organism>
<evidence type="ECO:0000313" key="2">
    <source>
        <dbReference type="EMBL" id="GLQ17683.1"/>
    </source>
</evidence>
<dbReference type="RefSeq" id="WP_284364006.1">
    <property type="nucleotide sequence ID" value="NZ_BSNI01000002.1"/>
</dbReference>
<reference evidence="2" key="1">
    <citation type="journal article" date="2014" name="Int. J. Syst. Evol. Microbiol.">
        <title>Complete genome of a new Firmicutes species belonging to the dominant human colonic microbiota ('Ruminococcus bicirculans') reveals two chromosomes and a selective capacity to utilize plant glucans.</title>
        <authorList>
            <consortium name="NISC Comparative Sequencing Program"/>
            <person name="Wegmann U."/>
            <person name="Louis P."/>
            <person name="Goesmann A."/>
            <person name="Henrissat B."/>
            <person name="Duncan S.H."/>
            <person name="Flint H.J."/>
        </authorList>
    </citation>
    <scope>NUCLEOTIDE SEQUENCE</scope>
    <source>
        <strain evidence="2">NBRC 107169</strain>
    </source>
</reference>
<keyword evidence="1" id="KW-0472">Membrane</keyword>
<dbReference type="EMBL" id="BSNI01000002">
    <property type="protein sequence ID" value="GLQ17683.1"/>
    <property type="molecule type" value="Genomic_DNA"/>
</dbReference>
<evidence type="ECO:0000313" key="3">
    <source>
        <dbReference type="Proteomes" id="UP001161405"/>
    </source>
</evidence>
<feature type="transmembrane region" description="Helical" evidence="1">
    <location>
        <begin position="101"/>
        <end position="118"/>
    </location>
</feature>
<keyword evidence="1" id="KW-1133">Transmembrane helix</keyword>
<gene>
    <name evidence="2" type="ORF">GCM10007879_19320</name>
</gene>
<feature type="transmembrane region" description="Helical" evidence="1">
    <location>
        <begin position="9"/>
        <end position="27"/>
    </location>
</feature>
<accession>A0ABQ5UR68</accession>
<feature type="transmembrane region" description="Helical" evidence="1">
    <location>
        <begin position="163"/>
        <end position="181"/>
    </location>
</feature>
<feature type="transmembrane region" description="Helical" evidence="1">
    <location>
        <begin position="139"/>
        <end position="157"/>
    </location>
</feature>
<protein>
    <recommendedName>
        <fullName evidence="4">Intracellular septation protein A</fullName>
    </recommendedName>
</protein>
<reference evidence="2" key="2">
    <citation type="submission" date="2023-01" db="EMBL/GenBank/DDBJ databases">
        <title>Draft genome sequence of Maritalea porphyrae strain NBRC 107169.</title>
        <authorList>
            <person name="Sun Q."/>
            <person name="Mori K."/>
        </authorList>
    </citation>
    <scope>NUCLEOTIDE SEQUENCE</scope>
    <source>
        <strain evidence="2">NBRC 107169</strain>
    </source>
</reference>
<dbReference type="Proteomes" id="UP001161405">
    <property type="component" value="Unassembled WGS sequence"/>
</dbReference>
<feature type="transmembrane region" description="Helical" evidence="1">
    <location>
        <begin position="33"/>
        <end position="55"/>
    </location>
</feature>
<evidence type="ECO:0008006" key="4">
    <source>
        <dbReference type="Google" id="ProtNLM"/>
    </source>
</evidence>
<sequence length="195" mass="20606">MNDRLISKLPAATTIFIAIILLGYNWYLTPERALVWGLVMAGMFAALIGLTIVRARTSPENATASTINASMFAGALIIVASLSAAAAGANGIVSPGIEKRVVGIIMSVLLIVTGNYLPKIVRPLDAHNCDPAKTKAAERFAGWCFVVAGILGLFAWVLLDTDYAKLTFAILGLGACGLVVLRWQGAFSKRNGVQS</sequence>
<comment type="caution">
    <text evidence="2">The sequence shown here is derived from an EMBL/GenBank/DDBJ whole genome shotgun (WGS) entry which is preliminary data.</text>
</comment>